<dbReference type="InterPro" id="IPR036034">
    <property type="entry name" value="PDZ_sf"/>
</dbReference>
<feature type="signal peptide" evidence="1">
    <location>
        <begin position="1"/>
        <end position="28"/>
    </location>
</feature>
<dbReference type="InterPro" id="IPR032675">
    <property type="entry name" value="LRR_dom_sf"/>
</dbReference>
<protein>
    <submittedName>
        <fullName evidence="3">PDZ domain-containing protein</fullName>
    </submittedName>
</protein>
<keyword evidence="4" id="KW-1185">Reference proteome</keyword>
<evidence type="ECO:0000313" key="4">
    <source>
        <dbReference type="Proteomes" id="UP001430306"/>
    </source>
</evidence>
<dbReference type="RefSeq" id="WP_230271096.1">
    <property type="nucleotide sequence ID" value="NZ_JAJKFW010000004.1"/>
</dbReference>
<dbReference type="InterPro" id="IPR001478">
    <property type="entry name" value="PDZ"/>
</dbReference>
<proteinExistence type="predicted"/>
<evidence type="ECO:0000313" key="3">
    <source>
        <dbReference type="EMBL" id="MCC9641145.1"/>
    </source>
</evidence>
<keyword evidence="1" id="KW-0732">Signal</keyword>
<feature type="domain" description="PDZ" evidence="2">
    <location>
        <begin position="294"/>
        <end position="373"/>
    </location>
</feature>
<gene>
    <name evidence="3" type="ORF">LOC71_02590</name>
</gene>
<dbReference type="Pfam" id="PF13180">
    <property type="entry name" value="PDZ_2"/>
    <property type="match status" value="1"/>
</dbReference>
<dbReference type="SUPFAM" id="SSF50156">
    <property type="entry name" value="PDZ domain-like"/>
    <property type="match status" value="1"/>
</dbReference>
<feature type="chain" id="PRO_5045247437" evidence="1">
    <location>
        <begin position="29"/>
        <end position="388"/>
    </location>
</feature>
<reference evidence="3" key="1">
    <citation type="submission" date="2021-11" db="EMBL/GenBank/DDBJ databases">
        <title>Genome sequence.</title>
        <authorList>
            <person name="Sun Q."/>
        </authorList>
    </citation>
    <scope>NUCLEOTIDE SEQUENCE</scope>
    <source>
        <strain evidence="3">JC740</strain>
    </source>
</reference>
<dbReference type="EMBL" id="JAJKFW010000004">
    <property type="protein sequence ID" value="MCC9641145.1"/>
    <property type="molecule type" value="Genomic_DNA"/>
</dbReference>
<dbReference type="Proteomes" id="UP001430306">
    <property type="component" value="Unassembled WGS sequence"/>
</dbReference>
<dbReference type="PROSITE" id="PS50106">
    <property type="entry name" value="PDZ"/>
    <property type="match status" value="1"/>
</dbReference>
<sequence>MHPACSIRQSTRITGLICLLLVASVAVAQPPEEIAAQIESLSSDSYLRRENATEWLLNAGPAAIDPLVEVLERGDLETTQRAIRILHAIAVNSPIIEGERGQPKLATRDPNTPDPWETLLQLSTMGGSRGERATMAVEEITQVRRVQTVQTLSLQGALIGIQEFVYGARSELASVVEISDAFQGDDSLLQLLRWVDKIEYARVEGSAIRPDVLRGVVQMPDLKTLSLLYGELDEETLKVIGDLSSIDHLEFRYVTLNDEMLDSVAKLPIRISLTLNGTDVTKDRVDALRQTLPGLKIEYKFGGFLGVRCNDTLNECIIQSVVDGSGAQAAGLRTGDVIISADGNAIKRFADLQAVINTHTPGESLEIGYRRNRVEFQTKAKLGKMTEP</sequence>
<dbReference type="Gene3D" id="2.30.42.10">
    <property type="match status" value="1"/>
</dbReference>
<dbReference type="SUPFAM" id="SSF52047">
    <property type="entry name" value="RNI-like"/>
    <property type="match status" value="1"/>
</dbReference>
<dbReference type="SMART" id="SM00228">
    <property type="entry name" value="PDZ"/>
    <property type="match status" value="1"/>
</dbReference>
<comment type="caution">
    <text evidence="3">The sequence shown here is derived from an EMBL/GenBank/DDBJ whole genome shotgun (WGS) entry which is preliminary data.</text>
</comment>
<dbReference type="Gene3D" id="3.80.10.10">
    <property type="entry name" value="Ribonuclease Inhibitor"/>
    <property type="match status" value="1"/>
</dbReference>
<evidence type="ECO:0000256" key="1">
    <source>
        <dbReference type="SAM" id="SignalP"/>
    </source>
</evidence>
<organism evidence="3 4">
    <name type="scientific">Rhodopirellula halodulae</name>
    <dbReference type="NCBI Taxonomy" id="2894198"/>
    <lineage>
        <taxon>Bacteria</taxon>
        <taxon>Pseudomonadati</taxon>
        <taxon>Planctomycetota</taxon>
        <taxon>Planctomycetia</taxon>
        <taxon>Pirellulales</taxon>
        <taxon>Pirellulaceae</taxon>
        <taxon>Rhodopirellula</taxon>
    </lineage>
</organism>
<evidence type="ECO:0000259" key="2">
    <source>
        <dbReference type="PROSITE" id="PS50106"/>
    </source>
</evidence>
<name>A0ABS8NC72_9BACT</name>
<accession>A0ABS8NC72</accession>